<keyword evidence="5 12" id="KW-0732">Signal</keyword>
<evidence type="ECO:0000256" key="12">
    <source>
        <dbReference type="SAM" id="SignalP"/>
    </source>
</evidence>
<evidence type="ECO:0000259" key="13">
    <source>
        <dbReference type="PROSITE" id="PS50011"/>
    </source>
</evidence>
<dbReference type="FunFam" id="3.80.10.10:FF:000275">
    <property type="entry name" value="Leucine-rich repeat receptor-like protein kinase"/>
    <property type="match status" value="1"/>
</dbReference>
<dbReference type="SUPFAM" id="SSF56112">
    <property type="entry name" value="Protein kinase-like (PK-like)"/>
    <property type="match status" value="1"/>
</dbReference>
<evidence type="ECO:0000256" key="3">
    <source>
        <dbReference type="ARBA" id="ARBA00022614"/>
    </source>
</evidence>
<dbReference type="InterPro" id="IPR050647">
    <property type="entry name" value="Plant_LRR-RLKs"/>
</dbReference>
<evidence type="ECO:0000256" key="4">
    <source>
        <dbReference type="ARBA" id="ARBA00022692"/>
    </source>
</evidence>
<evidence type="ECO:0000256" key="1">
    <source>
        <dbReference type="ARBA" id="ARBA00004479"/>
    </source>
</evidence>
<dbReference type="GO" id="GO:0006952">
    <property type="term" value="P:defense response"/>
    <property type="evidence" value="ECO:0007669"/>
    <property type="project" value="UniProtKB-ARBA"/>
</dbReference>
<dbReference type="AlphaFoldDB" id="A0A164XEJ6"/>
<feature type="chain" id="PRO_5007854313" description="Protein kinase domain-containing protein" evidence="12">
    <location>
        <begin position="41"/>
        <end position="889"/>
    </location>
</feature>
<dbReference type="FunFam" id="3.30.200.20:FF:000543">
    <property type="entry name" value="Putative leucine-rich repeat receptor-like serine/threonine-protein kinase"/>
    <property type="match status" value="1"/>
</dbReference>
<feature type="binding site" evidence="10">
    <location>
        <position position="640"/>
    </location>
    <ligand>
        <name>ATP</name>
        <dbReference type="ChEBI" id="CHEBI:30616"/>
    </ligand>
</feature>
<keyword evidence="10" id="KW-0547">Nucleotide-binding</keyword>
<sequence length="889" mass="97924">MNTRKAIIRPLKSGTISSMRNMYLLLLHYLILATLGQVSGDHYHHSLESDRAALMEFKRTISADPHSTLANWNELVDVCNFTGVRCNKKRHRVHKLVLIDKGLVGLLSPFLLNLTRLQVLQLDGNNLHGSVPDSFSSFSKLILLTLAENNLTGTLPPSLFSNCTSLKNVDLSHNLLIGTIPSDIGKCPYLWNLNLYNNQFTGEIPSSLSNLSAMYNLDLEYNHLSGELPGQVMAQLPSLNFLHLSYNNMISHNNNTNLDPFFAALANCTRLREIELAGMGLGGSLPSSIGRLSTTVNIVLLQENQIFGSIPPAVGNLWNLSQLNLTSNLLNGTISPEISRMKNLEQLSLSYNDFTGEIPAALGQLRRLGLLDLSHNNLSGTIPENLGNLDKLIFLFLNNNNLSGEIPPSLGQCRDLDKLDLSYNKLTGIIPPQISAISEIRMYLNLSHNYLQGPLPIGLKSLGDLKNLEAFDVSNNSITGAIPASLSNIRSLTFLNFSYNNFTGKLPSGGFFDTATNLSFLGNEHICGRGPGIQKCHQEHHYFHSRVFLIIFCVVISVSAFFSTICCVLGYRHVQRRISTTTIETETNSEPELMPNFPRMPYKQLSEATGGFNEQNLIGSGSYGRVYKGVLPDGIAVAVKVLQLQTGNSTKSFTRECEVLRRIRHRNLIRIITACSLPDFKALVLPYMVNGSLESRMYQYPGTTLRSDSSDLNLIQMVNICSDIAEGNAPVIENMGDSTANMLSGTIGYIAPEYGFGSGTSIKGDVYSFGVLVLEMVTRKRPTDDMFTGGLSLHTWVKSHYHGRMEKIINSNMVRAIQNQSPEVKRMWEVAVGELIELGILCTQSNPSARPTMLDAADDLDRLKRYLGGETTATFASSLGMSSSTIGDD</sequence>
<keyword evidence="6" id="KW-0677">Repeat</keyword>
<dbReference type="FunFam" id="3.80.10.10:FF:000095">
    <property type="entry name" value="LRR receptor-like serine/threonine-protein kinase GSO1"/>
    <property type="match status" value="1"/>
</dbReference>
<name>A0A164XEJ6_DAUCS</name>
<evidence type="ECO:0000256" key="6">
    <source>
        <dbReference type="ARBA" id="ARBA00022737"/>
    </source>
</evidence>
<dbReference type="STRING" id="79200.A0A164XEJ6"/>
<evidence type="ECO:0000256" key="7">
    <source>
        <dbReference type="ARBA" id="ARBA00022989"/>
    </source>
</evidence>
<dbReference type="InterPro" id="IPR003591">
    <property type="entry name" value="Leu-rich_rpt_typical-subtyp"/>
</dbReference>
<dbReference type="PROSITE" id="PS00107">
    <property type="entry name" value="PROTEIN_KINASE_ATP"/>
    <property type="match status" value="1"/>
</dbReference>
<keyword evidence="7 11" id="KW-1133">Transmembrane helix</keyword>
<dbReference type="EMBL" id="LNRQ01000005">
    <property type="protein sequence ID" value="KZM93068.1"/>
    <property type="molecule type" value="Genomic_DNA"/>
</dbReference>
<evidence type="ECO:0000313" key="14">
    <source>
        <dbReference type="EMBL" id="KZM93068.1"/>
    </source>
</evidence>
<evidence type="ECO:0000256" key="2">
    <source>
        <dbReference type="ARBA" id="ARBA00009592"/>
    </source>
</evidence>
<evidence type="ECO:0000256" key="10">
    <source>
        <dbReference type="PROSITE-ProRule" id="PRU10141"/>
    </source>
</evidence>
<dbReference type="PANTHER" id="PTHR48056:SF73">
    <property type="entry name" value="LRR RECEPTOR-LIKE SERINE_THREONINE-PROTEIN KINASE EFR"/>
    <property type="match status" value="1"/>
</dbReference>
<keyword evidence="3" id="KW-0433">Leucine-rich repeat</keyword>
<dbReference type="GO" id="GO:0033612">
    <property type="term" value="F:receptor serine/threonine kinase binding"/>
    <property type="evidence" value="ECO:0007669"/>
    <property type="project" value="TreeGrafter"/>
</dbReference>
<dbReference type="InterPro" id="IPR001611">
    <property type="entry name" value="Leu-rich_rpt"/>
</dbReference>
<dbReference type="InterPro" id="IPR000719">
    <property type="entry name" value="Prot_kinase_dom"/>
</dbReference>
<comment type="subcellular location">
    <subcellularLocation>
        <location evidence="1">Membrane</location>
        <topology evidence="1">Single-pass type I membrane protein</topology>
    </subcellularLocation>
</comment>
<evidence type="ECO:0000256" key="9">
    <source>
        <dbReference type="ARBA" id="ARBA00023180"/>
    </source>
</evidence>
<reference evidence="14" key="1">
    <citation type="journal article" date="2016" name="Nat. Genet.">
        <title>A high-quality carrot genome assembly provides new insights into carotenoid accumulation and asterid genome evolution.</title>
        <authorList>
            <person name="Iorizzo M."/>
            <person name="Ellison S."/>
            <person name="Senalik D."/>
            <person name="Zeng P."/>
            <person name="Satapoomin P."/>
            <person name="Huang J."/>
            <person name="Bowman M."/>
            <person name="Iovene M."/>
            <person name="Sanseverino W."/>
            <person name="Cavagnaro P."/>
            <person name="Yildiz M."/>
            <person name="Macko-Podgorni A."/>
            <person name="Moranska E."/>
            <person name="Grzebelus E."/>
            <person name="Grzebelus D."/>
            <person name="Ashrafi H."/>
            <person name="Zheng Z."/>
            <person name="Cheng S."/>
            <person name="Spooner D."/>
            <person name="Van Deynze A."/>
            <person name="Simon P."/>
        </authorList>
    </citation>
    <scope>NUCLEOTIDE SEQUENCE [LARGE SCALE GENOMIC DNA]</scope>
    <source>
        <tissue evidence="14">Leaf</tissue>
    </source>
</reference>
<dbReference type="Gramene" id="KZM93068">
    <property type="protein sequence ID" value="KZM93068"/>
    <property type="gene ID" value="DCAR_016313"/>
</dbReference>
<feature type="signal peptide" evidence="12">
    <location>
        <begin position="1"/>
        <end position="40"/>
    </location>
</feature>
<keyword evidence="10" id="KW-0067">ATP-binding</keyword>
<organism evidence="14">
    <name type="scientific">Daucus carota subsp. sativus</name>
    <name type="common">Carrot</name>
    <dbReference type="NCBI Taxonomy" id="79200"/>
    <lineage>
        <taxon>Eukaryota</taxon>
        <taxon>Viridiplantae</taxon>
        <taxon>Streptophyta</taxon>
        <taxon>Embryophyta</taxon>
        <taxon>Tracheophyta</taxon>
        <taxon>Spermatophyta</taxon>
        <taxon>Magnoliopsida</taxon>
        <taxon>eudicotyledons</taxon>
        <taxon>Gunneridae</taxon>
        <taxon>Pentapetalae</taxon>
        <taxon>asterids</taxon>
        <taxon>campanulids</taxon>
        <taxon>Apiales</taxon>
        <taxon>Apiaceae</taxon>
        <taxon>Apioideae</taxon>
        <taxon>Scandiceae</taxon>
        <taxon>Daucinae</taxon>
        <taxon>Daucus</taxon>
        <taxon>Daucus sect. Daucus</taxon>
    </lineage>
</organism>
<dbReference type="PANTHER" id="PTHR48056">
    <property type="entry name" value="LRR RECEPTOR-LIKE SERINE/THREONINE-PROTEIN KINASE-RELATED"/>
    <property type="match status" value="1"/>
</dbReference>
<feature type="domain" description="Protein kinase" evidence="13">
    <location>
        <begin position="612"/>
        <end position="867"/>
    </location>
</feature>
<dbReference type="SMART" id="SM00369">
    <property type="entry name" value="LRR_TYP"/>
    <property type="match status" value="8"/>
</dbReference>
<dbReference type="Pfam" id="PF08263">
    <property type="entry name" value="LRRNT_2"/>
    <property type="match status" value="1"/>
</dbReference>
<dbReference type="InterPro" id="IPR032675">
    <property type="entry name" value="LRR_dom_sf"/>
</dbReference>
<dbReference type="InterPro" id="IPR013210">
    <property type="entry name" value="LRR_N_plant-typ"/>
</dbReference>
<protein>
    <recommendedName>
        <fullName evidence="13">Protein kinase domain-containing protein</fullName>
    </recommendedName>
</protein>
<evidence type="ECO:0000256" key="5">
    <source>
        <dbReference type="ARBA" id="ARBA00022729"/>
    </source>
</evidence>
<keyword evidence="8 11" id="KW-0472">Membrane</keyword>
<dbReference type="SUPFAM" id="SSF52058">
    <property type="entry name" value="L domain-like"/>
    <property type="match status" value="2"/>
</dbReference>
<feature type="transmembrane region" description="Helical" evidence="11">
    <location>
        <begin position="547"/>
        <end position="571"/>
    </location>
</feature>
<dbReference type="GO" id="GO:0005524">
    <property type="term" value="F:ATP binding"/>
    <property type="evidence" value="ECO:0007669"/>
    <property type="project" value="UniProtKB-UniRule"/>
</dbReference>
<gene>
    <name evidence="14" type="ORF">DCAR_016313</name>
</gene>
<keyword evidence="4 11" id="KW-0812">Transmembrane</keyword>
<dbReference type="Gene3D" id="3.80.10.10">
    <property type="entry name" value="Ribonuclease Inhibitor"/>
    <property type="match status" value="3"/>
</dbReference>
<comment type="caution">
    <text evidence="14">The sequence shown here is derived from an EMBL/GenBank/DDBJ whole genome shotgun (WGS) entry which is preliminary data.</text>
</comment>
<evidence type="ECO:0000256" key="8">
    <source>
        <dbReference type="ARBA" id="ARBA00023136"/>
    </source>
</evidence>
<evidence type="ECO:0000256" key="11">
    <source>
        <dbReference type="SAM" id="Phobius"/>
    </source>
</evidence>
<dbReference type="Pfam" id="PF13855">
    <property type="entry name" value="LRR_8"/>
    <property type="match status" value="1"/>
</dbReference>
<accession>A0A164XEJ6</accession>
<proteinExistence type="inferred from homology"/>
<dbReference type="InterPro" id="IPR011009">
    <property type="entry name" value="Kinase-like_dom_sf"/>
</dbReference>
<keyword evidence="9" id="KW-0325">Glycoprotein</keyword>
<dbReference type="Gene3D" id="3.30.200.20">
    <property type="entry name" value="Phosphorylase Kinase, domain 1"/>
    <property type="match status" value="1"/>
</dbReference>
<dbReference type="Pfam" id="PF07714">
    <property type="entry name" value="PK_Tyr_Ser-Thr"/>
    <property type="match status" value="2"/>
</dbReference>
<dbReference type="InterPro" id="IPR017441">
    <property type="entry name" value="Protein_kinase_ATP_BS"/>
</dbReference>
<dbReference type="GO" id="GO:0016020">
    <property type="term" value="C:membrane"/>
    <property type="evidence" value="ECO:0007669"/>
    <property type="project" value="UniProtKB-SubCell"/>
</dbReference>
<dbReference type="PROSITE" id="PS50011">
    <property type="entry name" value="PROTEIN_KINASE_DOM"/>
    <property type="match status" value="1"/>
</dbReference>
<dbReference type="OMA" id="VMCICAA"/>
<comment type="similarity">
    <text evidence="2">Belongs to the RLP family.</text>
</comment>
<dbReference type="GO" id="GO:0051707">
    <property type="term" value="P:response to other organism"/>
    <property type="evidence" value="ECO:0007669"/>
    <property type="project" value="UniProtKB-ARBA"/>
</dbReference>
<dbReference type="InterPro" id="IPR001245">
    <property type="entry name" value="Ser-Thr/Tyr_kinase_cat_dom"/>
</dbReference>
<dbReference type="Gene3D" id="1.10.510.10">
    <property type="entry name" value="Transferase(Phosphotransferase) domain 1"/>
    <property type="match status" value="1"/>
</dbReference>
<dbReference type="Pfam" id="PF00560">
    <property type="entry name" value="LRR_1"/>
    <property type="match status" value="7"/>
</dbReference>
<dbReference type="GO" id="GO:0004672">
    <property type="term" value="F:protein kinase activity"/>
    <property type="evidence" value="ECO:0007669"/>
    <property type="project" value="InterPro"/>
</dbReference>